<evidence type="ECO:0000313" key="8">
    <source>
        <dbReference type="EMBL" id="TQV88678.1"/>
    </source>
</evidence>
<sequence>MSDFNSGNATLDEWLQKRALKNQDSGASRTFVIAEDSKVVGYYSLATGSVERVLTTSNFSRNMPEPIPVVILGRLAIDIEYQGKKLGSHLLKDALLRTLTISNNVGVRGVLVHAISDKAKLFYQSYGFTESPMEPMTLLISVKQLKKYLIPDRFKK</sequence>
<dbReference type="CDD" id="cd04301">
    <property type="entry name" value="NAT_SF"/>
    <property type="match status" value="1"/>
</dbReference>
<gene>
    <name evidence="8" type="ORF">FLL46_07435</name>
</gene>
<protein>
    <submittedName>
        <fullName evidence="8">GNAT family N-acetyltransferase</fullName>
    </submittedName>
</protein>
<evidence type="ECO:0000313" key="9">
    <source>
        <dbReference type="Proteomes" id="UP000315439"/>
    </source>
</evidence>
<organism evidence="8 9">
    <name type="scientific">Aliikangiella coralliicola</name>
    <dbReference type="NCBI Taxonomy" id="2592383"/>
    <lineage>
        <taxon>Bacteria</taxon>
        <taxon>Pseudomonadati</taxon>
        <taxon>Pseudomonadota</taxon>
        <taxon>Gammaproteobacteria</taxon>
        <taxon>Oceanospirillales</taxon>
        <taxon>Pleioneaceae</taxon>
        <taxon>Aliikangiella</taxon>
    </lineage>
</organism>
<comment type="caution">
    <text evidence="8">The sequence shown here is derived from an EMBL/GenBank/DDBJ whole genome shotgun (WGS) entry which is preliminary data.</text>
</comment>
<dbReference type="InterPro" id="IPR016181">
    <property type="entry name" value="Acyl_CoA_acyltransferase"/>
</dbReference>
<dbReference type="SUPFAM" id="SSF55729">
    <property type="entry name" value="Acyl-CoA N-acyltransferases (Nat)"/>
    <property type="match status" value="1"/>
</dbReference>
<evidence type="ECO:0000259" key="7">
    <source>
        <dbReference type="PROSITE" id="PS51186"/>
    </source>
</evidence>
<reference evidence="8 9" key="1">
    <citation type="submission" date="2019-07" db="EMBL/GenBank/DDBJ databases">
        <title>Draft genome for Aliikangiella sp. M105.</title>
        <authorList>
            <person name="Wang G."/>
        </authorList>
    </citation>
    <scope>NUCLEOTIDE SEQUENCE [LARGE SCALE GENOMIC DNA]</scope>
    <source>
        <strain evidence="8 9">M105</strain>
    </source>
</reference>
<evidence type="ECO:0000256" key="6">
    <source>
        <dbReference type="ARBA" id="ARBA00049880"/>
    </source>
</evidence>
<keyword evidence="5" id="KW-0012">Acyltransferase</keyword>
<accession>A0A545UGS4</accession>
<keyword evidence="2" id="KW-0678">Repressor</keyword>
<evidence type="ECO:0000256" key="3">
    <source>
        <dbReference type="ARBA" id="ARBA00022649"/>
    </source>
</evidence>
<dbReference type="PROSITE" id="PS51186">
    <property type="entry name" value="GNAT"/>
    <property type="match status" value="1"/>
</dbReference>
<dbReference type="AlphaFoldDB" id="A0A545UGS4"/>
<comment type="catalytic activity">
    <reaction evidence="6">
        <text>glycyl-tRNA(Gly) + acetyl-CoA = N-acetylglycyl-tRNA(Gly) + CoA + H(+)</text>
        <dbReference type="Rhea" id="RHEA:81867"/>
        <dbReference type="Rhea" id="RHEA-COMP:9683"/>
        <dbReference type="Rhea" id="RHEA-COMP:19766"/>
        <dbReference type="ChEBI" id="CHEBI:15378"/>
        <dbReference type="ChEBI" id="CHEBI:57287"/>
        <dbReference type="ChEBI" id="CHEBI:57288"/>
        <dbReference type="ChEBI" id="CHEBI:78522"/>
        <dbReference type="ChEBI" id="CHEBI:232036"/>
    </reaction>
</comment>
<evidence type="ECO:0000256" key="4">
    <source>
        <dbReference type="ARBA" id="ARBA00022679"/>
    </source>
</evidence>
<keyword evidence="3" id="KW-1277">Toxin-antitoxin system</keyword>
<evidence type="ECO:0000256" key="2">
    <source>
        <dbReference type="ARBA" id="ARBA00022491"/>
    </source>
</evidence>
<dbReference type="InterPro" id="IPR000182">
    <property type="entry name" value="GNAT_dom"/>
</dbReference>
<comment type="similarity">
    <text evidence="1">Belongs to the acetyltransferase family. GNAT subfamily.</text>
</comment>
<name>A0A545UGS4_9GAMM</name>
<dbReference type="Proteomes" id="UP000315439">
    <property type="component" value="Unassembled WGS sequence"/>
</dbReference>
<feature type="domain" description="N-acetyltransferase" evidence="7">
    <location>
        <begin position="1"/>
        <end position="150"/>
    </location>
</feature>
<evidence type="ECO:0000256" key="5">
    <source>
        <dbReference type="ARBA" id="ARBA00023315"/>
    </source>
</evidence>
<evidence type="ECO:0000256" key="1">
    <source>
        <dbReference type="ARBA" id="ARBA00009342"/>
    </source>
</evidence>
<dbReference type="EMBL" id="VIKS01000004">
    <property type="protein sequence ID" value="TQV88678.1"/>
    <property type="molecule type" value="Genomic_DNA"/>
</dbReference>
<dbReference type="OrthoDB" id="9799147at2"/>
<dbReference type="Gene3D" id="3.40.630.30">
    <property type="match status" value="1"/>
</dbReference>
<keyword evidence="4 8" id="KW-0808">Transferase</keyword>
<dbReference type="PANTHER" id="PTHR36449">
    <property type="entry name" value="ACETYLTRANSFERASE-RELATED"/>
    <property type="match status" value="1"/>
</dbReference>
<keyword evidence="9" id="KW-1185">Reference proteome</keyword>
<dbReference type="GO" id="GO:0016747">
    <property type="term" value="F:acyltransferase activity, transferring groups other than amino-acyl groups"/>
    <property type="evidence" value="ECO:0007669"/>
    <property type="project" value="InterPro"/>
</dbReference>
<dbReference type="Pfam" id="PF13508">
    <property type="entry name" value="Acetyltransf_7"/>
    <property type="match status" value="1"/>
</dbReference>
<dbReference type="PANTHER" id="PTHR36449:SF1">
    <property type="entry name" value="ACETYLTRANSFERASE"/>
    <property type="match status" value="1"/>
</dbReference>
<proteinExistence type="inferred from homology"/>